<keyword evidence="1" id="KW-0812">Transmembrane</keyword>
<comment type="caution">
    <text evidence="2">The sequence shown here is derived from an EMBL/GenBank/DDBJ whole genome shotgun (WGS) entry which is preliminary data.</text>
</comment>
<keyword evidence="1" id="KW-1133">Transmembrane helix</keyword>
<organism evidence="2">
    <name type="scientific">uncultured bacterium</name>
    <name type="common">gcode 4</name>
    <dbReference type="NCBI Taxonomy" id="1234023"/>
    <lineage>
        <taxon>Bacteria</taxon>
        <taxon>environmental samples</taxon>
    </lineage>
</organism>
<evidence type="ECO:0000256" key="1">
    <source>
        <dbReference type="SAM" id="Phobius"/>
    </source>
</evidence>
<name>K2G299_9BACT</name>
<dbReference type="AlphaFoldDB" id="K2G299"/>
<evidence type="ECO:0000313" key="2">
    <source>
        <dbReference type="EMBL" id="EKE28382.1"/>
    </source>
</evidence>
<proteinExistence type="predicted"/>
<dbReference type="EMBL" id="AMFJ01000341">
    <property type="protein sequence ID" value="EKE28382.1"/>
    <property type="molecule type" value="Genomic_DNA"/>
</dbReference>
<keyword evidence="1" id="KW-0472">Membrane</keyword>
<feature type="transmembrane region" description="Helical" evidence="1">
    <location>
        <begin position="29"/>
        <end position="48"/>
    </location>
</feature>
<gene>
    <name evidence="2" type="ORF">ACD_3C00067G0016</name>
</gene>
<protein>
    <submittedName>
        <fullName evidence="2">Uncharacterized protein</fullName>
    </submittedName>
</protein>
<reference evidence="2" key="1">
    <citation type="journal article" date="2012" name="Science">
        <title>Fermentation, hydrogen, and sulfur metabolism in multiple uncultivated bacterial phyla.</title>
        <authorList>
            <person name="Wrighton K.C."/>
            <person name="Thomas B.C."/>
            <person name="Sharon I."/>
            <person name="Miller C.S."/>
            <person name="Castelle C.J."/>
            <person name="VerBerkmoes N.C."/>
            <person name="Wilkins M.J."/>
            <person name="Hettich R.L."/>
            <person name="Lipton M.S."/>
            <person name="Williams K.H."/>
            <person name="Long P.E."/>
            <person name="Banfield J.F."/>
        </authorList>
    </citation>
    <scope>NUCLEOTIDE SEQUENCE [LARGE SCALE GENOMIC DNA]</scope>
</reference>
<sequence>MKVSTYNFQYDPKNLDMFKLDIFWGNLDLSLLTLAAVIAAVWLVFYYIGPFLKGYFIVSAEEKKKEDNKNKIKELIMMKEVQTELEKEIEESLLSAGLKTSTI</sequence>
<accession>K2G299</accession>